<keyword evidence="2" id="KW-1185">Reference proteome</keyword>
<organism evidence="1 2">
    <name type="scientific">Megasphaera hominis</name>
    <dbReference type="NCBI Taxonomy" id="159836"/>
    <lineage>
        <taxon>Bacteria</taxon>
        <taxon>Bacillati</taxon>
        <taxon>Bacillota</taxon>
        <taxon>Negativicutes</taxon>
        <taxon>Veillonellales</taxon>
        <taxon>Veillonellaceae</taxon>
        <taxon>Megasphaera</taxon>
    </lineage>
</organism>
<reference evidence="1 2" key="1">
    <citation type="submission" date="2020-08" db="EMBL/GenBank/DDBJ databases">
        <authorList>
            <person name="Liu C."/>
            <person name="Sun Q."/>
        </authorList>
    </citation>
    <scope>NUCLEOTIDE SEQUENCE [LARGE SCALE GENOMIC DNA]</scope>
    <source>
        <strain evidence="1 2">NSJ-59</strain>
    </source>
</reference>
<evidence type="ECO:0000313" key="1">
    <source>
        <dbReference type="EMBL" id="MBC3537780.1"/>
    </source>
</evidence>
<sequence>MKGWRERFLGAQWADGCEEFLFCLWKKSKARKDFFDLLKIQKEPMQQ</sequence>
<protein>
    <submittedName>
        <fullName evidence="1">Uncharacterized protein</fullName>
    </submittedName>
</protein>
<accession>A0ABR6VLS5</accession>
<evidence type="ECO:0000313" key="2">
    <source>
        <dbReference type="Proteomes" id="UP000606870"/>
    </source>
</evidence>
<comment type="caution">
    <text evidence="1">The sequence shown here is derived from an EMBL/GenBank/DDBJ whole genome shotgun (WGS) entry which is preliminary data.</text>
</comment>
<gene>
    <name evidence="1" type="ORF">H8J70_11065</name>
</gene>
<dbReference type="EMBL" id="JACOGK010000041">
    <property type="protein sequence ID" value="MBC3537780.1"/>
    <property type="molecule type" value="Genomic_DNA"/>
</dbReference>
<dbReference type="RefSeq" id="WP_186504352.1">
    <property type="nucleotide sequence ID" value="NZ_JACOGK010000041.1"/>
</dbReference>
<name>A0ABR6VLS5_9FIRM</name>
<proteinExistence type="predicted"/>
<dbReference type="Proteomes" id="UP000606870">
    <property type="component" value="Unassembled WGS sequence"/>
</dbReference>